<protein>
    <recommendedName>
        <fullName evidence="1">GAF domain-containing protein</fullName>
    </recommendedName>
</protein>
<organism evidence="2 3">
    <name type="scientific">Phytohabitans flavus</name>
    <dbReference type="NCBI Taxonomy" id="1076124"/>
    <lineage>
        <taxon>Bacteria</taxon>
        <taxon>Bacillati</taxon>
        <taxon>Actinomycetota</taxon>
        <taxon>Actinomycetes</taxon>
        <taxon>Micromonosporales</taxon>
        <taxon>Micromonosporaceae</taxon>
    </lineage>
</organism>
<dbReference type="KEGG" id="pfla:Pflav_043760"/>
<dbReference type="Gene3D" id="3.30.450.40">
    <property type="match status" value="1"/>
</dbReference>
<gene>
    <name evidence="2" type="ORF">Pflav_043760</name>
</gene>
<reference evidence="2 3" key="2">
    <citation type="submission" date="2020-03" db="EMBL/GenBank/DDBJ databases">
        <authorList>
            <person name="Ichikawa N."/>
            <person name="Kimura A."/>
            <person name="Kitahashi Y."/>
            <person name="Uohara A."/>
        </authorList>
    </citation>
    <scope>NUCLEOTIDE SEQUENCE [LARGE SCALE GENOMIC DNA]</scope>
    <source>
        <strain evidence="2 3">NBRC 107702</strain>
    </source>
</reference>
<evidence type="ECO:0000259" key="1">
    <source>
        <dbReference type="Pfam" id="PF01590"/>
    </source>
</evidence>
<dbReference type="InterPro" id="IPR003018">
    <property type="entry name" value="GAF"/>
</dbReference>
<dbReference type="Proteomes" id="UP000502508">
    <property type="component" value="Chromosome"/>
</dbReference>
<dbReference type="EMBL" id="AP022870">
    <property type="protein sequence ID" value="BCB77966.1"/>
    <property type="molecule type" value="Genomic_DNA"/>
</dbReference>
<reference evidence="2 3" key="1">
    <citation type="submission" date="2020-03" db="EMBL/GenBank/DDBJ databases">
        <title>Whole genome shotgun sequence of Phytohabitans flavus NBRC 107702.</title>
        <authorList>
            <person name="Komaki H."/>
            <person name="Tamura T."/>
        </authorList>
    </citation>
    <scope>NUCLEOTIDE SEQUENCE [LARGE SCALE GENOMIC DNA]</scope>
    <source>
        <strain evidence="2 3">NBRC 107702</strain>
    </source>
</reference>
<keyword evidence="3" id="KW-1185">Reference proteome</keyword>
<name>A0A6F8XVV8_9ACTN</name>
<dbReference type="AlphaFoldDB" id="A0A6F8XVV8"/>
<proteinExistence type="predicted"/>
<dbReference type="Pfam" id="PF01590">
    <property type="entry name" value="GAF"/>
    <property type="match status" value="1"/>
</dbReference>
<dbReference type="InterPro" id="IPR029016">
    <property type="entry name" value="GAF-like_dom_sf"/>
</dbReference>
<evidence type="ECO:0000313" key="3">
    <source>
        <dbReference type="Proteomes" id="UP000502508"/>
    </source>
</evidence>
<evidence type="ECO:0000313" key="2">
    <source>
        <dbReference type="EMBL" id="BCB77966.1"/>
    </source>
</evidence>
<feature type="domain" description="GAF" evidence="1">
    <location>
        <begin position="5"/>
        <end position="90"/>
    </location>
</feature>
<accession>A0A6F8XVV8</accession>
<sequence length="297" mass="31734">MNFVEGALWDEAHAGTNAPGTALAVDHEVQIFAAEHYRHTVQAWTCAAAPIHDPATGRILGILDVTGGDAVAHPHSLALVRAAARLAEAHLATVRLAPVARAPAARLRVLGRPEGVLLLDGREIPLHGRHAEAMAILAAHPEGMTGQQLGAAMYDDRTAQGTLRVELLRLRRLVGPLLHSRPYRLAEPIAADFLDVAQALERGDVAAAVDAYAGPLLPTSDAPAVVERRRRLEVEVRSAVLAATDPAILHAYASDAGFDDLAVWERLAHLAPQHRAVVSRVTELRAEYGLNSDATLM</sequence>